<keyword evidence="7 10" id="KW-0511">Multifunctional enzyme</keyword>
<evidence type="ECO:0000256" key="8">
    <source>
        <dbReference type="ARBA" id="ARBA00050488"/>
    </source>
</evidence>
<dbReference type="GO" id="GO:0006189">
    <property type="term" value="P:'de novo' IMP biosynthetic process"/>
    <property type="evidence" value="ECO:0007669"/>
    <property type="project" value="UniProtKB-UniRule"/>
</dbReference>
<reference evidence="12 13" key="1">
    <citation type="submission" date="2018-01" db="EMBL/GenBank/DDBJ databases">
        <title>Metagenomic assembled genomes from two thermal pools in the Uzon Caldera, Kamchatka, Russia.</title>
        <authorList>
            <person name="Wilkins L."/>
            <person name="Ettinger C."/>
        </authorList>
    </citation>
    <scope>NUCLEOTIDE SEQUENCE [LARGE SCALE GENOMIC DNA]</scope>
    <source>
        <strain evidence="12">ZAV-04</strain>
    </source>
</reference>
<dbReference type="EC" id="2.1.2.3" evidence="10"/>
<dbReference type="Gene3D" id="3.40.140.20">
    <property type="match status" value="2"/>
</dbReference>
<dbReference type="InterPro" id="IPR016193">
    <property type="entry name" value="Cytidine_deaminase-like"/>
</dbReference>
<dbReference type="EC" id="3.5.4.10" evidence="10"/>
<keyword evidence="4 10" id="KW-0808">Transferase</keyword>
<dbReference type="HAMAP" id="MF_00139">
    <property type="entry name" value="PurH"/>
    <property type="match status" value="1"/>
</dbReference>
<evidence type="ECO:0000256" key="9">
    <source>
        <dbReference type="ARBA" id="ARBA00050687"/>
    </source>
</evidence>
<dbReference type="SMART" id="SM00798">
    <property type="entry name" value="AICARFT_IMPCHas"/>
    <property type="match status" value="1"/>
</dbReference>
<dbReference type="NCBIfam" id="NF002049">
    <property type="entry name" value="PRK00881.1"/>
    <property type="match status" value="1"/>
</dbReference>
<dbReference type="GO" id="GO:0004643">
    <property type="term" value="F:phosphoribosylaminoimidazolecarboxamide formyltransferase activity"/>
    <property type="evidence" value="ECO:0007669"/>
    <property type="project" value="UniProtKB-UniRule"/>
</dbReference>
<dbReference type="InterPro" id="IPR036914">
    <property type="entry name" value="MGS-like_dom_sf"/>
</dbReference>
<dbReference type="PANTHER" id="PTHR11692:SF0">
    <property type="entry name" value="BIFUNCTIONAL PURINE BIOSYNTHESIS PROTEIN ATIC"/>
    <property type="match status" value="1"/>
</dbReference>
<dbReference type="PANTHER" id="PTHR11692">
    <property type="entry name" value="BIFUNCTIONAL PURINE BIOSYNTHESIS PROTEIN PURH"/>
    <property type="match status" value="1"/>
</dbReference>
<dbReference type="Pfam" id="PF02142">
    <property type="entry name" value="MGS"/>
    <property type="match status" value="1"/>
</dbReference>
<evidence type="ECO:0000313" key="12">
    <source>
        <dbReference type="EMBL" id="PMP69561.1"/>
    </source>
</evidence>
<dbReference type="FunFam" id="3.40.50.1380:FF:000001">
    <property type="entry name" value="Bifunctional purine biosynthesis protein PurH"/>
    <property type="match status" value="1"/>
</dbReference>
<dbReference type="SMART" id="SM00851">
    <property type="entry name" value="MGS"/>
    <property type="match status" value="1"/>
</dbReference>
<protein>
    <recommendedName>
        <fullName evidence="10">Bifunctional purine biosynthesis protein PurH</fullName>
    </recommendedName>
    <domain>
        <recommendedName>
            <fullName evidence="10">Phosphoribosylaminoimidazolecarboxamide formyltransferase</fullName>
            <ecNumber evidence="10">2.1.2.3</ecNumber>
        </recommendedName>
        <alternativeName>
            <fullName evidence="10">AICAR transformylase</fullName>
        </alternativeName>
    </domain>
    <domain>
        <recommendedName>
            <fullName evidence="10">IMP cyclohydrolase</fullName>
            <ecNumber evidence="10">3.5.4.10</ecNumber>
        </recommendedName>
        <alternativeName>
            <fullName evidence="10">ATIC</fullName>
        </alternativeName>
        <alternativeName>
            <fullName evidence="10">IMP synthase</fullName>
        </alternativeName>
        <alternativeName>
            <fullName evidence="10">Inosinicase</fullName>
        </alternativeName>
    </domain>
</protein>
<organism evidence="12 13">
    <name type="scientific">Thermodesulfovibrio aggregans</name>
    <dbReference type="NCBI Taxonomy" id="86166"/>
    <lineage>
        <taxon>Bacteria</taxon>
        <taxon>Pseudomonadati</taxon>
        <taxon>Nitrospirota</taxon>
        <taxon>Thermodesulfovibrionia</taxon>
        <taxon>Thermodesulfovibrionales</taxon>
        <taxon>Thermodesulfovibrionaceae</taxon>
        <taxon>Thermodesulfovibrio</taxon>
    </lineage>
</organism>
<comment type="caution">
    <text evidence="12">The sequence shown here is derived from an EMBL/GenBank/DDBJ whole genome shotgun (WGS) entry which is preliminary data.</text>
</comment>
<comment type="catalytic activity">
    <reaction evidence="8 10">
        <text>(6R)-10-formyltetrahydrofolate + 5-amino-1-(5-phospho-beta-D-ribosyl)imidazole-4-carboxamide = 5-formamido-1-(5-phospho-D-ribosyl)imidazole-4-carboxamide + (6S)-5,6,7,8-tetrahydrofolate</text>
        <dbReference type="Rhea" id="RHEA:22192"/>
        <dbReference type="ChEBI" id="CHEBI:57453"/>
        <dbReference type="ChEBI" id="CHEBI:58467"/>
        <dbReference type="ChEBI" id="CHEBI:58475"/>
        <dbReference type="ChEBI" id="CHEBI:195366"/>
        <dbReference type="EC" id="2.1.2.3"/>
    </reaction>
</comment>
<evidence type="ECO:0000256" key="7">
    <source>
        <dbReference type="ARBA" id="ARBA00023268"/>
    </source>
</evidence>
<dbReference type="GO" id="GO:0003937">
    <property type="term" value="F:IMP cyclohydrolase activity"/>
    <property type="evidence" value="ECO:0007669"/>
    <property type="project" value="UniProtKB-UniRule"/>
</dbReference>
<keyword evidence="5 10" id="KW-0658">Purine biosynthesis</keyword>
<dbReference type="SUPFAM" id="SSF53927">
    <property type="entry name" value="Cytidine deaminase-like"/>
    <property type="match status" value="1"/>
</dbReference>
<evidence type="ECO:0000256" key="4">
    <source>
        <dbReference type="ARBA" id="ARBA00022679"/>
    </source>
</evidence>
<sequence>MIKRALISVSDKRGLIDFAKELVQLGVEIISTGGTAKILREANINVIDVSEYTGFPEIMDGRVKTLHPLIHGGILARRDNKNDIDSMEKLGIKPIDIVVVNLYPFESVTKKHLLQPSALSLQQFLEEAIENIDIGGPTLLRAAAKNYKDVIVIVDPDDYPSIIEDLKKGEVSIEKRFELAKKVFSHTARYDALIADYFDKISSSAFNTQPSGFREDWILLLRMVQTLRYGENPHQKAALYALNETPSLIDAEVLQGKEMSFNNYLDTHSAVLLASEFEEPVCVIVKHNNPCGVAIAENPLDAYKRAFECDPVSAFGGIIAFNRVVDKTTAEEIVQTFYEVIIAPGFDEESLKIFSKKKNLRLLKFPALSDKIKPSGFDLKRIIGGFIVQQWDTLEDEFAQAKIVTKRKPTEDEWRALKFAWKVCKHVKSNAIVYAREDRTVGLGIGQTSRVFSAKIGAMHALSSLKGTVVASDGFFPFRDNIDVLAQNGVTAIIQPGGSVRDQEVIDAADQYGMAMVFTGIRHFRH</sequence>
<dbReference type="InterPro" id="IPR024051">
    <property type="entry name" value="AICAR_Tfase_dup_dom_sf"/>
</dbReference>
<dbReference type="Pfam" id="PF01808">
    <property type="entry name" value="AICARFT_IMPCHas"/>
    <property type="match status" value="1"/>
</dbReference>
<evidence type="ECO:0000256" key="5">
    <source>
        <dbReference type="ARBA" id="ARBA00022755"/>
    </source>
</evidence>
<evidence type="ECO:0000256" key="3">
    <source>
        <dbReference type="ARBA" id="ARBA00007667"/>
    </source>
</evidence>
<evidence type="ECO:0000259" key="11">
    <source>
        <dbReference type="PROSITE" id="PS51855"/>
    </source>
</evidence>
<dbReference type="GO" id="GO:0005829">
    <property type="term" value="C:cytosol"/>
    <property type="evidence" value="ECO:0007669"/>
    <property type="project" value="TreeGrafter"/>
</dbReference>
<comment type="domain">
    <text evidence="10">The IMP cyclohydrolase activity resides in the N-terminal region.</text>
</comment>
<dbReference type="InterPro" id="IPR011607">
    <property type="entry name" value="MGS-like_dom"/>
</dbReference>
<gene>
    <name evidence="10 12" type="primary">purH</name>
    <name evidence="12" type="ORF">C0186_06510</name>
</gene>
<dbReference type="FunFam" id="3.40.140.20:FF:000002">
    <property type="entry name" value="Bifunctional purine biosynthesis protein PurH"/>
    <property type="match status" value="1"/>
</dbReference>
<comment type="pathway">
    <text evidence="1 10">Purine metabolism; IMP biosynthesis via de novo pathway; IMP from 5-formamido-1-(5-phospho-D-ribosyl)imidazole-4-carboxamide: step 1/1.</text>
</comment>
<dbReference type="PIRSF" id="PIRSF000414">
    <property type="entry name" value="AICARFT_IMPCHas"/>
    <property type="match status" value="1"/>
</dbReference>
<comment type="similarity">
    <text evidence="3 10">Belongs to the PurH family.</text>
</comment>
<dbReference type="SUPFAM" id="SSF52335">
    <property type="entry name" value="Methylglyoxal synthase-like"/>
    <property type="match status" value="1"/>
</dbReference>
<dbReference type="Proteomes" id="UP000242288">
    <property type="component" value="Unassembled WGS sequence"/>
</dbReference>
<dbReference type="PROSITE" id="PS51855">
    <property type="entry name" value="MGS"/>
    <property type="match status" value="1"/>
</dbReference>
<evidence type="ECO:0000313" key="13">
    <source>
        <dbReference type="Proteomes" id="UP000242288"/>
    </source>
</evidence>
<dbReference type="NCBIfam" id="TIGR00355">
    <property type="entry name" value="purH"/>
    <property type="match status" value="1"/>
</dbReference>
<dbReference type="CDD" id="cd01421">
    <property type="entry name" value="IMPCH"/>
    <property type="match status" value="1"/>
</dbReference>
<dbReference type="AlphaFoldDB" id="A0A2J6WGP7"/>
<evidence type="ECO:0000256" key="6">
    <source>
        <dbReference type="ARBA" id="ARBA00022801"/>
    </source>
</evidence>
<feature type="domain" description="MGS-like" evidence="11">
    <location>
        <begin position="1"/>
        <end position="154"/>
    </location>
</feature>
<accession>A0A2J6WGP7</accession>
<comment type="pathway">
    <text evidence="2 10">Purine metabolism; IMP biosynthesis via de novo pathway; 5-formamido-1-(5-phospho-D-ribosyl)imidazole-4-carboxamide from 5-amino-1-(5-phospho-D-ribosyl)imidazole-4-carboxamide (10-formyl THF route): step 1/1.</text>
</comment>
<comment type="catalytic activity">
    <reaction evidence="9 10">
        <text>IMP + H2O = 5-formamido-1-(5-phospho-D-ribosyl)imidazole-4-carboxamide</text>
        <dbReference type="Rhea" id="RHEA:18445"/>
        <dbReference type="ChEBI" id="CHEBI:15377"/>
        <dbReference type="ChEBI" id="CHEBI:58053"/>
        <dbReference type="ChEBI" id="CHEBI:58467"/>
        <dbReference type="EC" id="3.5.4.10"/>
    </reaction>
</comment>
<dbReference type="InterPro" id="IPR002695">
    <property type="entry name" value="PurH-like"/>
</dbReference>
<name>A0A2J6WGP7_9BACT</name>
<dbReference type="UniPathway" id="UPA00074">
    <property type="reaction ID" value="UER00133"/>
</dbReference>
<evidence type="ECO:0000256" key="10">
    <source>
        <dbReference type="HAMAP-Rule" id="MF_00139"/>
    </source>
</evidence>
<keyword evidence="6 10" id="KW-0378">Hydrolase</keyword>
<dbReference type="Gene3D" id="3.40.50.1380">
    <property type="entry name" value="Methylglyoxal synthase-like domain"/>
    <property type="match status" value="1"/>
</dbReference>
<dbReference type="FunFam" id="3.40.140.20:FF:000001">
    <property type="entry name" value="Bifunctional purine biosynthesis protein PurH"/>
    <property type="match status" value="1"/>
</dbReference>
<evidence type="ECO:0000256" key="2">
    <source>
        <dbReference type="ARBA" id="ARBA00004954"/>
    </source>
</evidence>
<dbReference type="EMBL" id="PNIO01000058">
    <property type="protein sequence ID" value="PMP69561.1"/>
    <property type="molecule type" value="Genomic_DNA"/>
</dbReference>
<proteinExistence type="inferred from homology"/>
<evidence type="ECO:0000256" key="1">
    <source>
        <dbReference type="ARBA" id="ARBA00004844"/>
    </source>
</evidence>